<dbReference type="Pfam" id="PF12248">
    <property type="entry name" value="Methyltransf_FA"/>
    <property type="match status" value="1"/>
</dbReference>
<evidence type="ECO:0000256" key="1">
    <source>
        <dbReference type="SAM" id="SignalP"/>
    </source>
</evidence>
<comment type="caution">
    <text evidence="3">The sequence shown here is derived from an EMBL/GenBank/DDBJ whole genome shotgun (WGS) entry which is preliminary data.</text>
</comment>
<feature type="domain" description="Farnesoic acid O-methyl transferase" evidence="2">
    <location>
        <begin position="40"/>
        <end position="191"/>
    </location>
</feature>
<name>A0ABD1CUE7_CULPP</name>
<reference evidence="3 4" key="1">
    <citation type="submission" date="2024-05" db="EMBL/GenBank/DDBJ databases">
        <title>Culex pipiens pipiens assembly and annotation.</title>
        <authorList>
            <person name="Alout H."/>
            <person name="Durand T."/>
        </authorList>
    </citation>
    <scope>NUCLEOTIDE SEQUENCE [LARGE SCALE GENOMIC DNA]</scope>
    <source>
        <strain evidence="3">HA-2024</strain>
        <tissue evidence="3">Whole body</tissue>
    </source>
</reference>
<dbReference type="EMBL" id="JBEHCU010009340">
    <property type="protein sequence ID" value="KAL1380060.1"/>
    <property type="molecule type" value="Genomic_DNA"/>
</dbReference>
<sequence>MFVATVVLVILSVLSRTDAAYENKFEVTEGCLQYNSDRGYNFAHAYFSTGAFTNVRKNAGNSTELRIGVLGRNDGFIRLAPVQYPYDGNYMNEIVISGWENTRTQVRSYTRTGPAKTDGFKVLREQSSLGLLSEFEPLMFTLSINPNGAVKLTKDGDSYPFLEFQDTKVSSMFISFCNWNVPVVYFFDCPHKK</sequence>
<evidence type="ECO:0000313" key="3">
    <source>
        <dbReference type="EMBL" id="KAL1380060.1"/>
    </source>
</evidence>
<dbReference type="InterPro" id="IPR022041">
    <property type="entry name" value="Methyltransf_FA"/>
</dbReference>
<organism evidence="3 4">
    <name type="scientific">Culex pipiens pipiens</name>
    <name type="common">Northern house mosquito</name>
    <dbReference type="NCBI Taxonomy" id="38569"/>
    <lineage>
        <taxon>Eukaryota</taxon>
        <taxon>Metazoa</taxon>
        <taxon>Ecdysozoa</taxon>
        <taxon>Arthropoda</taxon>
        <taxon>Hexapoda</taxon>
        <taxon>Insecta</taxon>
        <taxon>Pterygota</taxon>
        <taxon>Neoptera</taxon>
        <taxon>Endopterygota</taxon>
        <taxon>Diptera</taxon>
        <taxon>Nematocera</taxon>
        <taxon>Culicoidea</taxon>
        <taxon>Culicidae</taxon>
        <taxon>Culicinae</taxon>
        <taxon>Culicini</taxon>
        <taxon>Culex</taxon>
        <taxon>Culex</taxon>
    </lineage>
</organism>
<evidence type="ECO:0000313" key="4">
    <source>
        <dbReference type="Proteomes" id="UP001562425"/>
    </source>
</evidence>
<dbReference type="PANTHER" id="PTHR36695">
    <property type="entry name" value="AGAP008648-PA"/>
    <property type="match status" value="1"/>
</dbReference>
<accession>A0ABD1CUE7</accession>
<evidence type="ECO:0000259" key="2">
    <source>
        <dbReference type="Pfam" id="PF12248"/>
    </source>
</evidence>
<feature type="chain" id="PRO_5044830969" description="Farnesoic acid O-methyl transferase domain-containing protein" evidence="1">
    <location>
        <begin position="20"/>
        <end position="193"/>
    </location>
</feature>
<keyword evidence="1" id="KW-0732">Signal</keyword>
<dbReference type="PANTHER" id="PTHR36695:SF12">
    <property type="entry name" value="AGAP008648-PA"/>
    <property type="match status" value="1"/>
</dbReference>
<keyword evidence="4" id="KW-1185">Reference proteome</keyword>
<gene>
    <name evidence="3" type="ORF">pipiens_014484</name>
</gene>
<protein>
    <recommendedName>
        <fullName evidence="2">Farnesoic acid O-methyl transferase domain-containing protein</fullName>
    </recommendedName>
</protein>
<dbReference type="Proteomes" id="UP001562425">
    <property type="component" value="Unassembled WGS sequence"/>
</dbReference>
<feature type="signal peptide" evidence="1">
    <location>
        <begin position="1"/>
        <end position="19"/>
    </location>
</feature>
<dbReference type="AlphaFoldDB" id="A0ABD1CUE7"/>
<proteinExistence type="predicted"/>